<protein>
    <submittedName>
        <fullName evidence="5">Serine protease inhibitor 77Ba</fullName>
    </submittedName>
</protein>
<dbReference type="GO" id="GO:0005615">
    <property type="term" value="C:extracellular space"/>
    <property type="evidence" value="ECO:0007669"/>
    <property type="project" value="InterPro"/>
</dbReference>
<dbReference type="SMART" id="SM00093">
    <property type="entry name" value="SERPIN"/>
    <property type="match status" value="1"/>
</dbReference>
<organism evidence="5 6">
    <name type="scientific">Eumeta variegata</name>
    <name type="common">Bagworm moth</name>
    <name type="synonym">Eumeta japonica</name>
    <dbReference type="NCBI Taxonomy" id="151549"/>
    <lineage>
        <taxon>Eukaryota</taxon>
        <taxon>Metazoa</taxon>
        <taxon>Ecdysozoa</taxon>
        <taxon>Arthropoda</taxon>
        <taxon>Hexapoda</taxon>
        <taxon>Insecta</taxon>
        <taxon>Pterygota</taxon>
        <taxon>Neoptera</taxon>
        <taxon>Endopterygota</taxon>
        <taxon>Lepidoptera</taxon>
        <taxon>Glossata</taxon>
        <taxon>Ditrysia</taxon>
        <taxon>Tineoidea</taxon>
        <taxon>Psychidae</taxon>
        <taxon>Oiketicinae</taxon>
        <taxon>Eumeta</taxon>
    </lineage>
</organism>
<comment type="caution">
    <text evidence="5">The sequence shown here is derived from an EMBL/GenBank/DDBJ whole genome shotgun (WGS) entry which is preliminary data.</text>
</comment>
<evidence type="ECO:0000256" key="2">
    <source>
        <dbReference type="ARBA" id="ARBA00022900"/>
    </source>
</evidence>
<keyword evidence="2" id="KW-0722">Serine protease inhibitor</keyword>
<dbReference type="PANTHER" id="PTHR11461:SF367">
    <property type="entry name" value="GH21475P-RELATED"/>
    <property type="match status" value="1"/>
</dbReference>
<dbReference type="InterPro" id="IPR023795">
    <property type="entry name" value="Serpin_CS"/>
</dbReference>
<reference evidence="5 6" key="1">
    <citation type="journal article" date="2019" name="Commun. Biol.">
        <title>The bagworm genome reveals a unique fibroin gene that provides high tensile strength.</title>
        <authorList>
            <person name="Kono N."/>
            <person name="Nakamura H."/>
            <person name="Ohtoshi R."/>
            <person name="Tomita M."/>
            <person name="Numata K."/>
            <person name="Arakawa K."/>
        </authorList>
    </citation>
    <scope>NUCLEOTIDE SEQUENCE [LARGE SCALE GENOMIC DNA]</scope>
</reference>
<evidence type="ECO:0000313" key="5">
    <source>
        <dbReference type="EMBL" id="GBP41916.1"/>
    </source>
</evidence>
<dbReference type="Gene3D" id="2.30.39.10">
    <property type="entry name" value="Alpha-1-antitrypsin, domain 1"/>
    <property type="match status" value="1"/>
</dbReference>
<dbReference type="Pfam" id="PF00079">
    <property type="entry name" value="Serpin"/>
    <property type="match status" value="1"/>
</dbReference>
<dbReference type="GO" id="GO:0004867">
    <property type="term" value="F:serine-type endopeptidase inhibitor activity"/>
    <property type="evidence" value="ECO:0007669"/>
    <property type="project" value="UniProtKB-KW"/>
</dbReference>
<dbReference type="AlphaFoldDB" id="A0A4C1VS05"/>
<name>A0A4C1VS05_EUMVA</name>
<sequence length="403" mass="46395">MRGVDFWEMNLKFLFFYYVINAKLSDQCSPPVYKAQISRAIYSFSVELLRETTKESHNFAISPAALWHDLMFLSRGASGRTRDQVTRLLNPPKRKCPTRALRKLYDGLKYLDYDLESRRCVGVVVVGAERNLTVEYKRLLRVQLGVLLLNIGDERLDDEQGSVNGLVSGVVERTFTEFVDRSFFGAPQGSFGLFDVNIFRASIKIPLRRDRPVARPFYDEAGQTVGRFDMLHKTDLYRIVDVPQVRAKVIEIPLDAMRKFSLMVFLPETGGTVREVLDGLVDFPFELVFQMFSSVRKRRVQLLMPPMDVNTTTDFKSSLQRLGVKKMFEASAEFSEISSGELFVSNFRQFSHVQLYKEDIEADETGSNLDYDSINFEANKPFLFYVMDTFYNMIMYCGIYSVA</sequence>
<dbReference type="InterPro" id="IPR000215">
    <property type="entry name" value="Serpin_fam"/>
</dbReference>
<dbReference type="Proteomes" id="UP000299102">
    <property type="component" value="Unassembled WGS sequence"/>
</dbReference>
<keyword evidence="1" id="KW-0646">Protease inhibitor</keyword>
<dbReference type="Gene3D" id="3.30.497.10">
    <property type="entry name" value="Antithrombin, subunit I, domain 2"/>
    <property type="match status" value="1"/>
</dbReference>
<gene>
    <name evidence="5" type="primary">Spn77Ba</name>
    <name evidence="5" type="ORF">EVAR_31679_1</name>
</gene>
<dbReference type="PROSITE" id="PS00284">
    <property type="entry name" value="SERPIN"/>
    <property type="match status" value="1"/>
</dbReference>
<comment type="similarity">
    <text evidence="3">Belongs to the serpin family.</text>
</comment>
<dbReference type="STRING" id="151549.A0A4C1VS05"/>
<evidence type="ECO:0000259" key="4">
    <source>
        <dbReference type="SMART" id="SM00093"/>
    </source>
</evidence>
<dbReference type="InterPro" id="IPR036186">
    <property type="entry name" value="Serpin_sf"/>
</dbReference>
<evidence type="ECO:0000256" key="3">
    <source>
        <dbReference type="RuleBase" id="RU000411"/>
    </source>
</evidence>
<keyword evidence="6" id="KW-1185">Reference proteome</keyword>
<dbReference type="InterPro" id="IPR042185">
    <property type="entry name" value="Serpin_sf_2"/>
</dbReference>
<accession>A0A4C1VS05</accession>
<dbReference type="SUPFAM" id="SSF56574">
    <property type="entry name" value="Serpins"/>
    <property type="match status" value="1"/>
</dbReference>
<evidence type="ECO:0000256" key="1">
    <source>
        <dbReference type="ARBA" id="ARBA00022690"/>
    </source>
</evidence>
<dbReference type="InterPro" id="IPR042178">
    <property type="entry name" value="Serpin_sf_1"/>
</dbReference>
<proteinExistence type="inferred from homology"/>
<dbReference type="InterPro" id="IPR023796">
    <property type="entry name" value="Serpin_dom"/>
</dbReference>
<evidence type="ECO:0000313" key="6">
    <source>
        <dbReference type="Proteomes" id="UP000299102"/>
    </source>
</evidence>
<dbReference type="PANTHER" id="PTHR11461">
    <property type="entry name" value="SERINE PROTEASE INHIBITOR, SERPIN"/>
    <property type="match status" value="1"/>
</dbReference>
<feature type="domain" description="Serpin" evidence="4">
    <location>
        <begin position="46"/>
        <end position="403"/>
    </location>
</feature>
<dbReference type="EMBL" id="BGZK01000408">
    <property type="protein sequence ID" value="GBP41916.1"/>
    <property type="molecule type" value="Genomic_DNA"/>
</dbReference>